<protein>
    <submittedName>
        <fullName evidence="1">Uncharacterized protein</fullName>
    </submittedName>
</protein>
<reference evidence="1" key="1">
    <citation type="submission" date="2020-11" db="EMBL/GenBank/DDBJ databases">
        <authorList>
            <person name="Tran Van P."/>
        </authorList>
    </citation>
    <scope>NUCLEOTIDE SEQUENCE</scope>
</reference>
<dbReference type="AlphaFoldDB" id="A0A7R9I857"/>
<name>A0A7R9I857_9NEOP</name>
<gene>
    <name evidence="1" type="ORF">TBIB3V08_LOCUS11250</name>
</gene>
<organism evidence="1">
    <name type="scientific">Timema bartmani</name>
    <dbReference type="NCBI Taxonomy" id="61472"/>
    <lineage>
        <taxon>Eukaryota</taxon>
        <taxon>Metazoa</taxon>
        <taxon>Ecdysozoa</taxon>
        <taxon>Arthropoda</taxon>
        <taxon>Hexapoda</taxon>
        <taxon>Insecta</taxon>
        <taxon>Pterygota</taxon>
        <taxon>Neoptera</taxon>
        <taxon>Polyneoptera</taxon>
        <taxon>Phasmatodea</taxon>
        <taxon>Timematodea</taxon>
        <taxon>Timematoidea</taxon>
        <taxon>Timematidae</taxon>
        <taxon>Timema</taxon>
    </lineage>
</organism>
<dbReference type="EMBL" id="OD570881">
    <property type="protein sequence ID" value="CAD7448970.1"/>
    <property type="molecule type" value="Genomic_DNA"/>
</dbReference>
<proteinExistence type="predicted"/>
<sequence>MAVIVEFQSFINDSKEFIVKELNVIFLCGKLLQHWVLKPPYGIEEHSTAATKQANYIVNKLHGMPWDGGDVYYSFLESLISRATTRAETTYVKGAENKKFNKYSSTPVIMKAHVQ</sequence>
<evidence type="ECO:0000313" key="1">
    <source>
        <dbReference type="EMBL" id="CAD7448970.1"/>
    </source>
</evidence>
<accession>A0A7R9I857</accession>